<organism evidence="2 3">
    <name type="scientific">Cerrena zonata</name>
    <dbReference type="NCBI Taxonomy" id="2478898"/>
    <lineage>
        <taxon>Eukaryota</taxon>
        <taxon>Fungi</taxon>
        <taxon>Dikarya</taxon>
        <taxon>Basidiomycota</taxon>
        <taxon>Agaricomycotina</taxon>
        <taxon>Agaricomycetes</taxon>
        <taxon>Polyporales</taxon>
        <taxon>Cerrenaceae</taxon>
        <taxon>Cerrena</taxon>
    </lineage>
</organism>
<sequence length="69" mass="7930">MMQASALEEDEEQADEDDYESYDEDGPSLYDFYGGYDNFMHSYGLKPWDDDDIDEGATIITALHHPTED</sequence>
<reference evidence="2 3" key="1">
    <citation type="submission" date="2022-09" db="EMBL/GenBank/DDBJ databases">
        <authorList>
            <person name="Palmer J.M."/>
        </authorList>
    </citation>
    <scope>NUCLEOTIDE SEQUENCE [LARGE SCALE GENOMIC DNA]</scope>
    <source>
        <strain evidence="2 3">DSM 7382</strain>
    </source>
</reference>
<gene>
    <name evidence="2" type="ORF">QCA50_002789</name>
</gene>
<feature type="compositionally biased region" description="Acidic residues" evidence="1">
    <location>
        <begin position="7"/>
        <end position="26"/>
    </location>
</feature>
<dbReference type="Proteomes" id="UP001385951">
    <property type="component" value="Unassembled WGS sequence"/>
</dbReference>
<dbReference type="AlphaFoldDB" id="A0AAW0GHT0"/>
<accession>A0AAW0GHT0</accession>
<evidence type="ECO:0000313" key="2">
    <source>
        <dbReference type="EMBL" id="KAK7693223.1"/>
    </source>
</evidence>
<proteinExistence type="predicted"/>
<name>A0AAW0GHT0_9APHY</name>
<protein>
    <submittedName>
        <fullName evidence="2">Uncharacterized protein</fullName>
    </submittedName>
</protein>
<dbReference type="EMBL" id="JASBNA010000003">
    <property type="protein sequence ID" value="KAK7693223.1"/>
    <property type="molecule type" value="Genomic_DNA"/>
</dbReference>
<keyword evidence="3" id="KW-1185">Reference proteome</keyword>
<evidence type="ECO:0000313" key="3">
    <source>
        <dbReference type="Proteomes" id="UP001385951"/>
    </source>
</evidence>
<comment type="caution">
    <text evidence="2">The sequence shown here is derived from an EMBL/GenBank/DDBJ whole genome shotgun (WGS) entry which is preliminary data.</text>
</comment>
<evidence type="ECO:0000256" key="1">
    <source>
        <dbReference type="SAM" id="MobiDB-lite"/>
    </source>
</evidence>
<feature type="region of interest" description="Disordered" evidence="1">
    <location>
        <begin position="1"/>
        <end position="28"/>
    </location>
</feature>